<keyword evidence="4" id="KW-0967">Endosome</keyword>
<feature type="coiled-coil region" evidence="8">
    <location>
        <begin position="214"/>
        <end position="276"/>
    </location>
</feature>
<dbReference type="PROSITE" id="PS51314">
    <property type="entry name" value="VPS37_C"/>
    <property type="match status" value="1"/>
</dbReference>
<evidence type="ECO:0000313" key="12">
    <source>
        <dbReference type="Proteomes" id="UP000792457"/>
    </source>
</evidence>
<evidence type="ECO:0000259" key="10">
    <source>
        <dbReference type="PROSITE" id="PS51314"/>
    </source>
</evidence>
<dbReference type="GO" id="GO:0006623">
    <property type="term" value="P:protein targeting to vacuole"/>
    <property type="evidence" value="ECO:0007669"/>
    <property type="project" value="TreeGrafter"/>
</dbReference>
<comment type="subcellular location">
    <subcellularLocation>
        <location evidence="1">Late endosome membrane</location>
        <topology evidence="1">Peripheral membrane protein</topology>
    </subcellularLocation>
</comment>
<dbReference type="GO" id="GO:0043162">
    <property type="term" value="P:ubiquitin-dependent protein catabolic process via the multivesicular body sorting pathway"/>
    <property type="evidence" value="ECO:0007669"/>
    <property type="project" value="TreeGrafter"/>
</dbReference>
<evidence type="ECO:0000256" key="1">
    <source>
        <dbReference type="ARBA" id="ARBA00004633"/>
    </source>
</evidence>
<evidence type="ECO:0000313" key="11">
    <source>
        <dbReference type="EMBL" id="KAG8223262.1"/>
    </source>
</evidence>
<dbReference type="Gene3D" id="1.10.287.660">
    <property type="entry name" value="Helix hairpin bin"/>
    <property type="match status" value="1"/>
</dbReference>
<dbReference type="InterPro" id="IPR037202">
    <property type="entry name" value="ESCRT_assembly_dom"/>
</dbReference>
<keyword evidence="3 7" id="KW-0813">Transport</keyword>
<sequence length="347" mass="39099">MLSRIFRGESDDSSSSKRKRQIDTLKVFNDNVIEVQEDVEYKINFSAGGQILSIITTLPPDFPHENPILKVYPPVNHPWVNEQGIITGAPGLLNFTVHSDLGRVVQAIIREFEKKPPPLVMHGVQGENYVLPQQSQKMSSTPPHSTSSPPPPPAPPSPTPPMGLLPRTIEGMPGPSRHMTSVYPDLLNASTSELQRLWESEDRLDEAVLGLPEVLQLQATVDELMARNEEIARETLSKQPVLERLKQSVIEKLETVATLKETYESLSQKYQKISEMYSPPQIKEALWLAAAKSDEESERVAEEFLGGEIDVEQFLDMYIEKRMLSHSRRIKEEKLSQQLLALQKASY</sequence>
<dbReference type="SUPFAM" id="SSF54495">
    <property type="entry name" value="UBC-like"/>
    <property type="match status" value="1"/>
</dbReference>
<dbReference type="GO" id="GO:0031902">
    <property type="term" value="C:late endosome membrane"/>
    <property type="evidence" value="ECO:0007669"/>
    <property type="project" value="UniProtKB-SubCell"/>
</dbReference>
<dbReference type="AlphaFoldDB" id="A0A8K0JV69"/>
<dbReference type="Proteomes" id="UP000792457">
    <property type="component" value="Unassembled WGS sequence"/>
</dbReference>
<evidence type="ECO:0000256" key="9">
    <source>
        <dbReference type="SAM" id="MobiDB-lite"/>
    </source>
</evidence>
<comment type="function">
    <text evidence="6">Component of the ESCRT-I complex, a regulator of vesicular trafficking process. Required for the sorting of endocytic ubiquitinated cargos into multivesicular bodies. May be involved in cell growth and differentiation.</text>
</comment>
<organism evidence="11 12">
    <name type="scientific">Ladona fulva</name>
    <name type="common">Scarce chaser dragonfly</name>
    <name type="synonym">Libellula fulva</name>
    <dbReference type="NCBI Taxonomy" id="123851"/>
    <lineage>
        <taxon>Eukaryota</taxon>
        <taxon>Metazoa</taxon>
        <taxon>Ecdysozoa</taxon>
        <taxon>Arthropoda</taxon>
        <taxon>Hexapoda</taxon>
        <taxon>Insecta</taxon>
        <taxon>Pterygota</taxon>
        <taxon>Palaeoptera</taxon>
        <taxon>Odonata</taxon>
        <taxon>Epiprocta</taxon>
        <taxon>Anisoptera</taxon>
        <taxon>Libelluloidea</taxon>
        <taxon>Libellulidae</taxon>
        <taxon>Ladona</taxon>
    </lineage>
</organism>
<dbReference type="InterPro" id="IPR016135">
    <property type="entry name" value="UBQ-conjugating_enzyme/RWD"/>
</dbReference>
<dbReference type="SUPFAM" id="SSF140111">
    <property type="entry name" value="Endosomal sorting complex assembly domain"/>
    <property type="match status" value="1"/>
</dbReference>
<evidence type="ECO:0000256" key="7">
    <source>
        <dbReference type="PROSITE-ProRule" id="PRU00646"/>
    </source>
</evidence>
<evidence type="ECO:0000256" key="2">
    <source>
        <dbReference type="ARBA" id="ARBA00007617"/>
    </source>
</evidence>
<dbReference type="Pfam" id="PF07200">
    <property type="entry name" value="Mod_r"/>
    <property type="match status" value="1"/>
</dbReference>
<dbReference type="OrthoDB" id="10260857at2759"/>
<feature type="compositionally biased region" description="Pro residues" evidence="9">
    <location>
        <begin position="148"/>
        <end position="163"/>
    </location>
</feature>
<protein>
    <recommendedName>
        <fullName evidence="10">VPS37 C-terminal domain-containing protein</fullName>
    </recommendedName>
</protein>
<comment type="caution">
    <text evidence="11">The sequence shown here is derived from an EMBL/GenBank/DDBJ whole genome shotgun (WGS) entry which is preliminary data.</text>
</comment>
<keyword evidence="8" id="KW-0175">Coiled coil</keyword>
<evidence type="ECO:0000256" key="4">
    <source>
        <dbReference type="ARBA" id="ARBA00022753"/>
    </source>
</evidence>
<dbReference type="CDD" id="cd11685">
    <property type="entry name" value="UEV_TSG101-like"/>
    <property type="match status" value="1"/>
</dbReference>
<evidence type="ECO:0000256" key="5">
    <source>
        <dbReference type="ARBA" id="ARBA00022927"/>
    </source>
</evidence>
<dbReference type="PANTHER" id="PTHR13678:SF25">
    <property type="entry name" value="EG:115C2.5 PROTEIN"/>
    <property type="match status" value="1"/>
</dbReference>
<keyword evidence="12" id="KW-1185">Reference proteome</keyword>
<feature type="domain" description="VPS37 C-terminal" evidence="10">
    <location>
        <begin position="260"/>
        <end position="347"/>
    </location>
</feature>
<proteinExistence type="inferred from homology"/>
<reference evidence="11" key="2">
    <citation type="submission" date="2017-10" db="EMBL/GenBank/DDBJ databases">
        <title>Ladona fulva Genome sequencing and assembly.</title>
        <authorList>
            <person name="Murali S."/>
            <person name="Richards S."/>
            <person name="Bandaranaike D."/>
            <person name="Bellair M."/>
            <person name="Blankenburg K."/>
            <person name="Chao H."/>
            <person name="Dinh H."/>
            <person name="Doddapaneni H."/>
            <person name="Dugan-Rocha S."/>
            <person name="Elkadiri S."/>
            <person name="Gnanaolivu R."/>
            <person name="Hernandez B."/>
            <person name="Skinner E."/>
            <person name="Javaid M."/>
            <person name="Lee S."/>
            <person name="Li M."/>
            <person name="Ming W."/>
            <person name="Munidasa M."/>
            <person name="Muniz J."/>
            <person name="Nguyen L."/>
            <person name="Hughes D."/>
            <person name="Osuji N."/>
            <person name="Pu L.-L."/>
            <person name="Puazo M."/>
            <person name="Qu C."/>
            <person name="Quiroz J."/>
            <person name="Raj R."/>
            <person name="Weissenberger G."/>
            <person name="Xin Y."/>
            <person name="Zou X."/>
            <person name="Han Y."/>
            <person name="Worley K."/>
            <person name="Muzny D."/>
            <person name="Gibbs R."/>
        </authorList>
    </citation>
    <scope>NUCLEOTIDE SEQUENCE</scope>
    <source>
        <strain evidence="11">Sampled in the wild</strain>
    </source>
</reference>
<dbReference type="PANTHER" id="PTHR13678">
    <property type="entry name" value="VACUOLAR PROTEIN SORTING-ASSOCIATED PROTEIN 37"/>
    <property type="match status" value="1"/>
</dbReference>
<gene>
    <name evidence="11" type="ORF">J437_LFUL001539</name>
</gene>
<dbReference type="InterPro" id="IPR029012">
    <property type="entry name" value="Helix_hairpin_bin_sf"/>
</dbReference>
<keyword evidence="5 7" id="KW-0653">Protein transport</keyword>
<dbReference type="EMBL" id="KZ308156">
    <property type="protein sequence ID" value="KAG8223262.1"/>
    <property type="molecule type" value="Genomic_DNA"/>
</dbReference>
<dbReference type="GO" id="GO:0000813">
    <property type="term" value="C:ESCRT I complex"/>
    <property type="evidence" value="ECO:0007669"/>
    <property type="project" value="TreeGrafter"/>
</dbReference>
<name>A0A8K0JV69_LADFU</name>
<dbReference type="InterPro" id="IPR009851">
    <property type="entry name" value="Mod_r"/>
</dbReference>
<evidence type="ECO:0000256" key="3">
    <source>
        <dbReference type="ARBA" id="ARBA00022448"/>
    </source>
</evidence>
<comment type="similarity">
    <text evidence="2">Belongs to the VPS37 family.</text>
</comment>
<dbReference type="GO" id="GO:0006612">
    <property type="term" value="P:protein targeting to membrane"/>
    <property type="evidence" value="ECO:0007669"/>
    <property type="project" value="TreeGrafter"/>
</dbReference>
<evidence type="ECO:0000256" key="8">
    <source>
        <dbReference type="SAM" id="Coils"/>
    </source>
</evidence>
<accession>A0A8K0JV69</accession>
<reference evidence="11" key="1">
    <citation type="submission" date="2013-04" db="EMBL/GenBank/DDBJ databases">
        <authorList>
            <person name="Qu J."/>
            <person name="Murali S.C."/>
            <person name="Bandaranaike D."/>
            <person name="Bellair M."/>
            <person name="Blankenburg K."/>
            <person name="Chao H."/>
            <person name="Dinh H."/>
            <person name="Doddapaneni H."/>
            <person name="Downs B."/>
            <person name="Dugan-Rocha S."/>
            <person name="Elkadiri S."/>
            <person name="Gnanaolivu R.D."/>
            <person name="Hernandez B."/>
            <person name="Javaid M."/>
            <person name="Jayaseelan J.C."/>
            <person name="Lee S."/>
            <person name="Li M."/>
            <person name="Ming W."/>
            <person name="Munidasa M."/>
            <person name="Muniz J."/>
            <person name="Nguyen L."/>
            <person name="Ongeri F."/>
            <person name="Osuji N."/>
            <person name="Pu L.-L."/>
            <person name="Puazo M."/>
            <person name="Qu C."/>
            <person name="Quiroz J."/>
            <person name="Raj R."/>
            <person name="Weissenberger G."/>
            <person name="Xin Y."/>
            <person name="Zou X."/>
            <person name="Han Y."/>
            <person name="Richards S."/>
            <person name="Worley K."/>
            <person name="Muzny D."/>
            <person name="Gibbs R."/>
        </authorList>
    </citation>
    <scope>NUCLEOTIDE SEQUENCE</scope>
    <source>
        <strain evidence="11">Sampled in the wild</strain>
    </source>
</reference>
<feature type="region of interest" description="Disordered" evidence="9">
    <location>
        <begin position="133"/>
        <end position="174"/>
    </location>
</feature>
<evidence type="ECO:0000256" key="6">
    <source>
        <dbReference type="ARBA" id="ARBA00025010"/>
    </source>
</evidence>